<evidence type="ECO:0000259" key="5">
    <source>
        <dbReference type="Pfam" id="PF12256"/>
    </source>
</evidence>
<dbReference type="InterPro" id="IPR028994">
    <property type="entry name" value="Integrin_alpha_N"/>
</dbReference>
<gene>
    <name evidence="6" type="ORF">Xbud_01331</name>
</gene>
<comment type="subcellular location">
    <subcellularLocation>
        <location evidence="1">Secreted</location>
    </subcellularLocation>
</comment>
<dbReference type="Pfam" id="PF12256">
    <property type="entry name" value="TcdB_toxin_midN"/>
    <property type="match status" value="1"/>
</dbReference>
<evidence type="ECO:0000256" key="2">
    <source>
        <dbReference type="ARBA" id="ARBA00022525"/>
    </source>
</evidence>
<sequence length="1471" mass="165077">MQNSKDLKLEMPSLPKGGGALYGMGESLGAIGPDGLASFSLPLPVSGGRGVAPVLALSYSSAAGNGAFGMGWQCGAGLISLRTSHGVPQYRGEDTFLGPSGEVLSVVPDAKGQPDRRTATSLLGTTLKQPYIVTRYQPRIVSDFSKLEYWQPQQSGQDKPFWVMFTTDGQVHLLGKHNHAQIADPKDATKIACWLLEETVTPTGEHIYYHYRTEDDTGCDADELRQHIGMYAQRYLAKVCYGNIFPEAAFIALKSGIPADDAWLFHLVFDYGERSSSLYTVPEYHTSGEWLCRPDCFSRYQFGFEVRTRRLCRQVLMFHRLQTLAGENITNETPALVSRLILEYDLNNRVSLLLSARRLAHEADGTPVTLAPLEVDYQRFENDLHQNWQKMPELEDFNAFQPYQLVDLYGEGIPGVLYQDIPGAWWYRAPVRDITSDETDAVTYDTAKPLPHIPVQQDSAMLIDFNGDGRLDWVVTVAGLRGYHSMTPEREWTPFIPLSSIPMEYFHPQAQLTDITGTGLPDLALIGPNSVRFWADNQEGWGKAQNVEHTGTIPLPIPGRDERKLVAFSDMTGSGQQHLVEISAEGVRCWPNLGWGRFGEPLTLPGFQITGETFNPNRLYMADIDGSGTTDLIYVRNTYMELYLNENGNRFAAPLKIDLPSGVNFDDTCQLQIADIRGLGVTSIILTVPHISVQHWRLEMTTQKPWLLNAINNNMGSDTVLSYRSSAQFWLDEKQQAAEEGRTIASYLPFPVHLLWRTEVLDEITGNRLSSRCDYAHGAWDGREREYRGFGRVTQTDTDKQAGATYGTIAETPAPSRTISWFATGIPALDYLLPHEYWQGDEQAFAHFTPRFTRYDVTTNREITITPNQEEMYWLNRAMKGMPLRSEVYGDDDTELAGTPYAVSESRPQIRILVGVSADELSAWPSILESRSYQYERITVDPQCSQQIILKSDVLGFPTDTLSIAYPRRQKPPASPYPDTLPETLFDSSYDDQQILLRLTRQRYEYHHLIDETSWIPGLPAISRSDTKKLSQDIVPDRGLSLEWFDTTDGAGVLPGTEDDYLGHSVVNYTGAGGKPDFPPLVAYTETAEFNKTSLKAFAGIMSSDEFKKELENAGWQSVPAPLQDNNIFNVWVGRHNYTDFAGAEGFYRPLAQRQTLMTGKNLIGWDTHFCAVIQEKSPTGSVASARYDYRFNVAYMVTDANDNTSTTTYDALGRVTSVRFWGLEEGVMQGYTQPENEVTPFIVPSLVDKALELKPGIPVAGLAVYDPLSWILRATTEVTDSKDLLTEDNYIGRLALKRYLLRNSTINLKTVPRLPPHMLSISTDRYDSDPEQQLHQSISFSDGFGRTLQTAVRHEAGDAWLLSDNGTIMADETGAPINEQTDFRWAVSGRTEYDGKGQPLRTYLPYFLNDWRYVKDDSARRDLFADTNCYDPLGRVCQVVTAAGYLRRTLITPWFVVSEDENDTAAEVNQ</sequence>
<feature type="domain" description="Insecticide toxin TcdB middle/C-terminal" evidence="4">
    <location>
        <begin position="874"/>
        <end position="1019"/>
    </location>
</feature>
<accession>A0A2D0J2Y4</accession>
<feature type="domain" description="Insecticide toxin TcdB middle/N-terminal" evidence="5">
    <location>
        <begin position="654"/>
        <end position="801"/>
    </location>
</feature>
<dbReference type="Proteomes" id="UP000225833">
    <property type="component" value="Unassembled WGS sequence"/>
</dbReference>
<evidence type="ECO:0000313" key="7">
    <source>
        <dbReference type="Proteomes" id="UP000225833"/>
    </source>
</evidence>
<comment type="caution">
    <text evidence="6">The sequence shown here is derived from an EMBL/GenBank/DDBJ whole genome shotgun (WGS) entry which is preliminary data.</text>
</comment>
<evidence type="ECO:0000256" key="1">
    <source>
        <dbReference type="ARBA" id="ARBA00004613"/>
    </source>
</evidence>
<evidence type="ECO:0000256" key="3">
    <source>
        <dbReference type="ARBA" id="ARBA00023026"/>
    </source>
</evidence>
<dbReference type="EMBL" id="NIBS01000004">
    <property type="protein sequence ID" value="PHM28734.1"/>
    <property type="molecule type" value="Genomic_DNA"/>
</dbReference>
<evidence type="ECO:0000313" key="6">
    <source>
        <dbReference type="EMBL" id="PHM28734.1"/>
    </source>
</evidence>
<evidence type="ECO:0008006" key="8">
    <source>
        <dbReference type="Google" id="ProtNLM"/>
    </source>
</evidence>
<dbReference type="InterPro" id="IPR022044">
    <property type="entry name" value="TcdB_toxin_mid/C"/>
</dbReference>
<protein>
    <recommendedName>
        <fullName evidence="8">Virulence protein</fullName>
    </recommendedName>
</protein>
<dbReference type="Pfam" id="PF03534">
    <property type="entry name" value="SpvB"/>
    <property type="match status" value="1"/>
</dbReference>
<dbReference type="PRINTS" id="PR01341">
    <property type="entry name" value="SALSPVBPROT"/>
</dbReference>
<dbReference type="SUPFAM" id="SSF69318">
    <property type="entry name" value="Integrin alpha N-terminal domain"/>
    <property type="match status" value="1"/>
</dbReference>
<name>A0A2D0J2Y4_XENBU</name>
<dbReference type="RefSeq" id="WP_099135305.1">
    <property type="nucleotide sequence ID" value="NZ_CAWNNJ010000108.1"/>
</dbReference>
<organism evidence="6 7">
    <name type="scientific">Xenorhabdus budapestensis</name>
    <dbReference type="NCBI Taxonomy" id="290110"/>
    <lineage>
        <taxon>Bacteria</taxon>
        <taxon>Pseudomonadati</taxon>
        <taxon>Pseudomonadota</taxon>
        <taxon>Gammaproteobacteria</taxon>
        <taxon>Enterobacterales</taxon>
        <taxon>Morganellaceae</taxon>
        <taxon>Xenorhabdus</taxon>
    </lineage>
</organism>
<dbReference type="InterPro" id="IPR003284">
    <property type="entry name" value="Sal_SpvB"/>
</dbReference>
<dbReference type="GO" id="GO:0005576">
    <property type="term" value="C:extracellular region"/>
    <property type="evidence" value="ECO:0007669"/>
    <property type="project" value="UniProtKB-SubCell"/>
</dbReference>
<dbReference type="Pfam" id="PF12255">
    <property type="entry name" value="TcdB_toxin_midC"/>
    <property type="match status" value="1"/>
</dbReference>
<keyword evidence="2" id="KW-0964">Secreted</keyword>
<dbReference type="OrthoDB" id="6510336at2"/>
<reference evidence="6 7" key="1">
    <citation type="journal article" date="2017" name="Nat. Microbiol.">
        <title>Natural product diversity associated with the nematode symbionts Photorhabdus and Xenorhabdus.</title>
        <authorList>
            <person name="Tobias N.J."/>
            <person name="Wolff H."/>
            <person name="Djahanschiri B."/>
            <person name="Grundmann F."/>
            <person name="Kronenwerth M."/>
            <person name="Shi Y.M."/>
            <person name="Simonyi S."/>
            <person name="Grun P."/>
            <person name="Shapiro-Ilan D."/>
            <person name="Pidot S.J."/>
            <person name="Stinear T.P."/>
            <person name="Ebersberger I."/>
            <person name="Bode H.B."/>
        </authorList>
    </citation>
    <scope>NUCLEOTIDE SEQUENCE [LARGE SCALE GENOMIC DNA]</scope>
    <source>
        <strain evidence="6 7">DSM 16342</strain>
    </source>
</reference>
<dbReference type="GO" id="GO:0005737">
    <property type="term" value="C:cytoplasm"/>
    <property type="evidence" value="ECO:0007669"/>
    <property type="project" value="InterPro"/>
</dbReference>
<evidence type="ECO:0000259" key="4">
    <source>
        <dbReference type="Pfam" id="PF12255"/>
    </source>
</evidence>
<dbReference type="InterPro" id="IPR022045">
    <property type="entry name" value="TcdB_toxin_mid/N"/>
</dbReference>
<proteinExistence type="predicted"/>
<keyword evidence="3" id="KW-0843">Virulence</keyword>